<dbReference type="RefSeq" id="XP_014672000.1">
    <property type="nucleotide sequence ID" value="XM_014816514.1"/>
</dbReference>
<dbReference type="Proteomes" id="UP000695022">
    <property type="component" value="Unplaced"/>
</dbReference>
<accession>A0ABM1EIH9</accession>
<keyword evidence="1" id="KW-1185">Reference proteome</keyword>
<evidence type="ECO:0000313" key="2">
    <source>
        <dbReference type="RefSeq" id="XP_014672000.1"/>
    </source>
</evidence>
<protein>
    <submittedName>
        <fullName evidence="2">Protein virilizer homolog</fullName>
    </submittedName>
</protein>
<dbReference type="PANTHER" id="PTHR23185">
    <property type="entry name" value="PROTEIN VIRILIZER HOMOLOG"/>
    <property type="match status" value="1"/>
</dbReference>
<gene>
    <name evidence="2" type="primary">LOC106812608</name>
</gene>
<dbReference type="InterPro" id="IPR026736">
    <property type="entry name" value="Virilizer"/>
</dbReference>
<dbReference type="GeneID" id="106812608"/>
<name>A0ABM1EIH9_PRICU</name>
<sequence length="874" mass="95471">MVHRSRAVQPLPLRADRTTVLSLVDPSLSRYEVEKRRQRPHGFVHSEEASKLKDILKVFGTAEHTEKWVEAMESIPGILTPALVSLEAEDLLTDVLSTLIDWTFEGLDFEKAIAQPSAVHKVRHMKCGVKMAEALCATCGAICKRMLDRGVVERLLDLYHEEYMSLPGDEAEPHRLALDELTQLGLGLDSFLGYETASTETASTETASAETGYQRVLQMLFTTKATRLKVALMALVQKCHFYEVLVRLEKTVNHSVEASLRRERSQAVAMETDAEDAARTMSEADADTVITCMDEIAGMLVQAPHVIAQCRRSLPAKVMFEAPPPSHDPYPGLFSLLKARRALRCVLVALTSVCGASHARLFSAAHELLVQLTASQRGCLAMLCEPAVANALVRTLLQTASEYSREDAEEMTSQQLGLQLVLRLHSIQLIDELLKMHTVGGGGAARDLDSHEALDCIKVLYSLTYTPLGRAAVVLSLSQGLNLQALIPFIDTADDSEAAIVVRKSACAGYASSLIMMMVRYSEDISYLETFGRKLHNLCEQDAFTKADVLKEWILPVRRVPSLTASSAPEQLAKELKQYVEQLESLPPGVVTVLRMMKHACVPPTRGAGDGTTEELKYKYAIVQLFGHDVLSMLLTILQSISDEKISPWQQSASLVCGQMLVAMAIPLLAVLRHMLAYLIGSRGVEFRDLSALAALLRAHAALCCGPLPGVTADDAQRVQTGAVGVLLAFTQPTLQEVESHEALSGSLWTLMVREVLAFVLAAPRSIYSGVTLLAELLPLPLPIQTREQLSEEETCVAVNSRKLWGAHLHSLSALVQQTVRTLAPSTCQPLHHALRRVCVQLADLAAPTAMMIARAVADALLDSLKVSVKVAGV</sequence>
<proteinExistence type="predicted"/>
<dbReference type="PANTHER" id="PTHR23185:SF0">
    <property type="entry name" value="PROTEIN VIRILIZER HOMOLOG"/>
    <property type="match status" value="1"/>
</dbReference>
<organism evidence="1 2">
    <name type="scientific">Priapulus caudatus</name>
    <name type="common">Priapulid worm</name>
    <dbReference type="NCBI Taxonomy" id="37621"/>
    <lineage>
        <taxon>Eukaryota</taxon>
        <taxon>Metazoa</taxon>
        <taxon>Ecdysozoa</taxon>
        <taxon>Scalidophora</taxon>
        <taxon>Priapulida</taxon>
        <taxon>Priapulimorpha</taxon>
        <taxon>Priapulimorphida</taxon>
        <taxon>Priapulidae</taxon>
        <taxon>Priapulus</taxon>
    </lineage>
</organism>
<evidence type="ECO:0000313" key="1">
    <source>
        <dbReference type="Proteomes" id="UP000695022"/>
    </source>
</evidence>
<reference evidence="2" key="1">
    <citation type="submission" date="2025-08" db="UniProtKB">
        <authorList>
            <consortium name="RefSeq"/>
        </authorList>
    </citation>
    <scope>IDENTIFICATION</scope>
</reference>